<feature type="compositionally biased region" description="Low complexity" evidence="3">
    <location>
        <begin position="116"/>
        <end position="132"/>
    </location>
</feature>
<dbReference type="EMBL" id="HBGX01000343">
    <property type="protein sequence ID" value="CAD9550108.1"/>
    <property type="molecule type" value="Transcribed_RNA"/>
</dbReference>
<dbReference type="PANTHER" id="PTHR34183">
    <property type="entry name" value="ENDOLYTIC PEPTIDOGLYCAN TRANSGLYCOSYLASE RLPA"/>
    <property type="match status" value="1"/>
</dbReference>
<reference evidence="5" key="1">
    <citation type="submission" date="2021-01" db="EMBL/GenBank/DDBJ databases">
        <authorList>
            <person name="Corre E."/>
            <person name="Pelletier E."/>
            <person name="Niang G."/>
            <person name="Scheremetjew M."/>
            <person name="Finn R."/>
            <person name="Kale V."/>
            <person name="Holt S."/>
            <person name="Cochrane G."/>
            <person name="Meng A."/>
            <person name="Brown T."/>
            <person name="Cohen L."/>
        </authorList>
    </citation>
    <scope>NUCLEOTIDE SEQUENCE</scope>
    <source>
        <strain evidence="5">SAG4.97</strain>
    </source>
</reference>
<dbReference type="CDD" id="cd22268">
    <property type="entry name" value="DPBB_RlpA-like"/>
    <property type="match status" value="1"/>
</dbReference>
<feature type="region of interest" description="Disordered" evidence="3">
    <location>
        <begin position="109"/>
        <end position="136"/>
    </location>
</feature>
<dbReference type="GO" id="GO:0016829">
    <property type="term" value="F:lyase activity"/>
    <property type="evidence" value="ECO:0007669"/>
    <property type="project" value="UniProtKB-KW"/>
</dbReference>
<name>A0A7S2JK41_9EUKA</name>
<protein>
    <recommendedName>
        <fullName evidence="4">RlpA-like protein double-psi beta-barrel domain-containing protein</fullName>
    </recommendedName>
</protein>
<dbReference type="InterPro" id="IPR012997">
    <property type="entry name" value="RplA"/>
</dbReference>
<evidence type="ECO:0000259" key="4">
    <source>
        <dbReference type="Pfam" id="PF03330"/>
    </source>
</evidence>
<evidence type="ECO:0000313" key="5">
    <source>
        <dbReference type="EMBL" id="CAD9550108.1"/>
    </source>
</evidence>
<sequence length="163" mass="17300">MGKDLLVGNASYYANKFQGRRTACGDKFDQNSMTAAHRFLPCGTLVKVTNTSNNQSVVVRVNDRGPFCGGRVIDLSRAAAASINMLALGVAPVKLEIFGRSTGVFDNPGAPKFDHSSSSSPILIASSQSTSSPENRGFLSAWSRAVSLKDRGGTAPVRRFESA</sequence>
<dbReference type="InterPro" id="IPR034718">
    <property type="entry name" value="RlpA"/>
</dbReference>
<dbReference type="Gene3D" id="2.40.40.10">
    <property type="entry name" value="RlpA-like domain"/>
    <property type="match status" value="1"/>
</dbReference>
<evidence type="ECO:0000256" key="2">
    <source>
        <dbReference type="ARBA" id="ARBA00023316"/>
    </source>
</evidence>
<dbReference type="InterPro" id="IPR036908">
    <property type="entry name" value="RlpA-like_sf"/>
</dbReference>
<dbReference type="PANTHER" id="PTHR34183:SF8">
    <property type="entry name" value="ENDOLYTIC PEPTIDOGLYCAN TRANSGLYCOSYLASE RLPA-RELATED"/>
    <property type="match status" value="1"/>
</dbReference>
<dbReference type="Pfam" id="PF03330">
    <property type="entry name" value="DPBB_1"/>
    <property type="match status" value="1"/>
</dbReference>
<dbReference type="AlphaFoldDB" id="A0A7S2JK41"/>
<gene>
    <name evidence="5" type="ORF">CGLO1086_LOCUS162</name>
</gene>
<proteinExistence type="inferred from homology"/>
<dbReference type="SUPFAM" id="SSF50685">
    <property type="entry name" value="Barwin-like endoglucanases"/>
    <property type="match status" value="1"/>
</dbReference>
<evidence type="ECO:0000256" key="1">
    <source>
        <dbReference type="ARBA" id="ARBA00023239"/>
    </source>
</evidence>
<feature type="domain" description="RlpA-like protein double-psi beta-barrel" evidence="4">
    <location>
        <begin position="8"/>
        <end position="94"/>
    </location>
</feature>
<organism evidence="5">
    <name type="scientific">Cyanoptyche gloeocystis</name>
    <dbReference type="NCBI Taxonomy" id="77922"/>
    <lineage>
        <taxon>Eukaryota</taxon>
        <taxon>Glaucocystophyceae</taxon>
        <taxon>Glaucocystophyceae incertae sedis</taxon>
        <taxon>Cyanoptyche</taxon>
    </lineage>
</organism>
<dbReference type="GO" id="GO:0071555">
    <property type="term" value="P:cell wall organization"/>
    <property type="evidence" value="ECO:0007669"/>
    <property type="project" value="UniProtKB-KW"/>
</dbReference>
<keyword evidence="1" id="KW-0456">Lyase</keyword>
<dbReference type="NCBIfam" id="TIGR00413">
    <property type="entry name" value="rlpA"/>
    <property type="match status" value="1"/>
</dbReference>
<evidence type="ECO:0000256" key="3">
    <source>
        <dbReference type="SAM" id="MobiDB-lite"/>
    </source>
</evidence>
<dbReference type="HAMAP" id="MF_02071">
    <property type="entry name" value="RlpA"/>
    <property type="match status" value="1"/>
</dbReference>
<accession>A0A7S2JK41</accession>
<dbReference type="InterPro" id="IPR009009">
    <property type="entry name" value="RlpA-like_DPBB"/>
</dbReference>
<keyword evidence="2" id="KW-0961">Cell wall biogenesis/degradation</keyword>